<dbReference type="InterPro" id="IPR014710">
    <property type="entry name" value="RmlC-like_jellyroll"/>
</dbReference>
<dbReference type="SUPFAM" id="SSF51182">
    <property type="entry name" value="RmlC-like cupins"/>
    <property type="match status" value="1"/>
</dbReference>
<organism evidence="2 3">
    <name type="scientific">Bacillus mycoides</name>
    <dbReference type="NCBI Taxonomy" id="1405"/>
    <lineage>
        <taxon>Bacteria</taxon>
        <taxon>Bacillati</taxon>
        <taxon>Bacillota</taxon>
        <taxon>Bacilli</taxon>
        <taxon>Bacillales</taxon>
        <taxon>Bacillaceae</taxon>
        <taxon>Bacillus</taxon>
        <taxon>Bacillus cereus group</taxon>
    </lineage>
</organism>
<name>A0A109GK39_BACMY</name>
<evidence type="ECO:0000259" key="1">
    <source>
        <dbReference type="Pfam" id="PF12973"/>
    </source>
</evidence>
<dbReference type="Gene3D" id="2.60.120.10">
    <property type="entry name" value="Jelly Rolls"/>
    <property type="match status" value="1"/>
</dbReference>
<evidence type="ECO:0000313" key="3">
    <source>
        <dbReference type="Proteomes" id="UP000065797"/>
    </source>
</evidence>
<sequence>MKSLFSVDITNSEWKFVMDGIEQIPLRDENGELRYVVRFEPGAKFPQHTHKDTEELFVLDGALISNDVEYEAGSYLCYGPNTEHEPWSEKGCLVLVMERNAG</sequence>
<gene>
    <name evidence="2" type="ORF">AWW70_04020</name>
</gene>
<feature type="domain" description="ChrR-like cupin" evidence="1">
    <location>
        <begin position="5"/>
        <end position="98"/>
    </location>
</feature>
<dbReference type="RefSeq" id="WP_060748939.1">
    <property type="nucleotide sequence ID" value="NZ_LRPH01000002.1"/>
</dbReference>
<dbReference type="Pfam" id="PF12973">
    <property type="entry name" value="Cupin_7"/>
    <property type="match status" value="1"/>
</dbReference>
<accession>A0A109GK39</accession>
<evidence type="ECO:0000313" key="2">
    <source>
        <dbReference type="EMBL" id="KWU68170.1"/>
    </source>
</evidence>
<proteinExistence type="predicted"/>
<dbReference type="InterPro" id="IPR025979">
    <property type="entry name" value="ChrR-like_cupin_dom"/>
</dbReference>
<dbReference type="InterPro" id="IPR011051">
    <property type="entry name" value="RmlC_Cupin_sf"/>
</dbReference>
<dbReference type="AlphaFoldDB" id="A0A109GK39"/>
<dbReference type="EMBL" id="LRPH01000002">
    <property type="protein sequence ID" value="KWU68170.1"/>
    <property type="molecule type" value="Genomic_DNA"/>
</dbReference>
<protein>
    <submittedName>
        <fullName evidence="2">Anti-sigma factor</fullName>
    </submittedName>
</protein>
<dbReference type="Proteomes" id="UP000065797">
    <property type="component" value="Unassembled WGS sequence"/>
</dbReference>
<reference evidence="2 3" key="1">
    <citation type="submission" date="2016-01" db="EMBL/GenBank/DDBJ databases">
        <authorList>
            <person name="McClelland M."/>
            <person name="Jain A."/>
            <person name="Saraogi P."/>
            <person name="Mendelson R."/>
            <person name="Westerman R."/>
            <person name="SanMiguel P."/>
            <person name="Csonka L."/>
        </authorList>
    </citation>
    <scope>NUCLEOTIDE SEQUENCE [LARGE SCALE GENOMIC DNA]</scope>
    <source>
        <strain evidence="2 3">PE8-15</strain>
    </source>
</reference>
<comment type="caution">
    <text evidence="2">The sequence shown here is derived from an EMBL/GenBank/DDBJ whole genome shotgun (WGS) entry which is preliminary data.</text>
</comment>